<sequence>MASELAARAKDIEDKLLSMEEALDARDAIFSKKGKDTSSTHQLVADASARLHEALSKKVTLEKAACSDYFVEVYSQGVTVLCRIKDTYPNLEASVKFNIHKVFSRQLVSAHKDKKKLGTLLGNYHSMSLSEAQAIAEEVAAASQSNTIIVDDKGEKSKKHTHETNAPEGLQDIDLSQNLALLVLALASMEVNNKVEAGTASDSHSAETNHSRSSSMADIEDGSPSEASDEGPSFRTGTGFIIDFSQEPDYHSIPPNEGVFIMDPLKANPAYFHPSLFMAPPSGEVPPPYASTSGEASSPGTCMLIINMSYPFEERGWRQCMIVTPHHGVLHPMLTPECSPHLFQFPCLPEVWQSCQVSNVPTDTLRQCVIPNFPFIFLPGNWMPPEVAKICRLCIECHQMFLEHLAPILHGGVWDVERAQRENPLAMELLKSIASKSVTELSGLPIPALHAMMNFHCVEYLHNIKLACLYAQCAKASHSICDQALANLTMKLSIKAEHINPPMSESTSQISGNVEMSSLDPPEPPSA</sequence>
<organism evidence="2 3">
    <name type="scientific">Gymnopus androsaceus JB14</name>
    <dbReference type="NCBI Taxonomy" id="1447944"/>
    <lineage>
        <taxon>Eukaryota</taxon>
        <taxon>Fungi</taxon>
        <taxon>Dikarya</taxon>
        <taxon>Basidiomycota</taxon>
        <taxon>Agaricomycotina</taxon>
        <taxon>Agaricomycetes</taxon>
        <taxon>Agaricomycetidae</taxon>
        <taxon>Agaricales</taxon>
        <taxon>Marasmiineae</taxon>
        <taxon>Omphalotaceae</taxon>
        <taxon>Gymnopus</taxon>
    </lineage>
</organism>
<evidence type="ECO:0000313" key="3">
    <source>
        <dbReference type="Proteomes" id="UP000799118"/>
    </source>
</evidence>
<feature type="region of interest" description="Disordered" evidence="1">
    <location>
        <begin position="150"/>
        <end position="170"/>
    </location>
</feature>
<keyword evidence="3" id="KW-1185">Reference proteome</keyword>
<evidence type="ECO:0000313" key="2">
    <source>
        <dbReference type="EMBL" id="KAE9386935.1"/>
    </source>
</evidence>
<feature type="compositionally biased region" description="Polar residues" evidence="1">
    <location>
        <begin position="503"/>
        <end position="516"/>
    </location>
</feature>
<proteinExistence type="predicted"/>
<feature type="compositionally biased region" description="Acidic residues" evidence="1">
    <location>
        <begin position="218"/>
        <end position="229"/>
    </location>
</feature>
<dbReference type="AlphaFoldDB" id="A0A6A4GNY1"/>
<reference evidence="2" key="1">
    <citation type="journal article" date="2019" name="Environ. Microbiol.">
        <title>Fungal ecological strategies reflected in gene transcription - a case study of two litter decomposers.</title>
        <authorList>
            <person name="Barbi F."/>
            <person name="Kohler A."/>
            <person name="Barry K."/>
            <person name="Baskaran P."/>
            <person name="Daum C."/>
            <person name="Fauchery L."/>
            <person name="Ihrmark K."/>
            <person name="Kuo A."/>
            <person name="LaButti K."/>
            <person name="Lipzen A."/>
            <person name="Morin E."/>
            <person name="Grigoriev I.V."/>
            <person name="Henrissat B."/>
            <person name="Lindahl B."/>
            <person name="Martin F."/>
        </authorList>
    </citation>
    <scope>NUCLEOTIDE SEQUENCE</scope>
    <source>
        <strain evidence="2">JB14</strain>
    </source>
</reference>
<feature type="region of interest" description="Disordered" evidence="1">
    <location>
        <begin position="197"/>
        <end position="239"/>
    </location>
</feature>
<protein>
    <submittedName>
        <fullName evidence="2">Uncharacterized protein</fullName>
    </submittedName>
</protein>
<gene>
    <name evidence="2" type="ORF">BT96DRAFT_1005597</name>
</gene>
<feature type="region of interest" description="Disordered" evidence="1">
    <location>
        <begin position="502"/>
        <end position="527"/>
    </location>
</feature>
<accession>A0A6A4GNY1</accession>
<dbReference type="EMBL" id="ML769836">
    <property type="protein sequence ID" value="KAE9386935.1"/>
    <property type="molecule type" value="Genomic_DNA"/>
</dbReference>
<evidence type="ECO:0000256" key="1">
    <source>
        <dbReference type="SAM" id="MobiDB-lite"/>
    </source>
</evidence>
<name>A0A6A4GNY1_9AGAR</name>
<dbReference type="Proteomes" id="UP000799118">
    <property type="component" value="Unassembled WGS sequence"/>
</dbReference>